<evidence type="ECO:0000259" key="8">
    <source>
        <dbReference type="PROSITE" id="PS51293"/>
    </source>
</evidence>
<feature type="region of interest" description="Disordered" evidence="5">
    <location>
        <begin position="84"/>
        <end position="107"/>
    </location>
</feature>
<gene>
    <name evidence="9" type="ORF">BaOVIS_027560</name>
</gene>
<evidence type="ECO:0000313" key="9">
    <source>
        <dbReference type="EMBL" id="GFE55352.1"/>
    </source>
</evidence>
<dbReference type="PROSITE" id="PS50090">
    <property type="entry name" value="MYB_LIKE"/>
    <property type="match status" value="1"/>
</dbReference>
<dbReference type="PANTHER" id="PTHR12374:SF20">
    <property type="entry name" value="TRANSCRIPTIONAL ADAPTER 2-ALPHA"/>
    <property type="match status" value="1"/>
</dbReference>
<feature type="compositionally biased region" description="Polar residues" evidence="5">
    <location>
        <begin position="92"/>
        <end position="107"/>
    </location>
</feature>
<feature type="domain" description="ZZ-type" evidence="7">
    <location>
        <begin position="457"/>
        <end position="514"/>
    </location>
</feature>
<dbReference type="Pfam" id="PF00249">
    <property type="entry name" value="Myb_DNA-binding"/>
    <property type="match status" value="1"/>
</dbReference>
<dbReference type="GO" id="GO:0003713">
    <property type="term" value="F:transcription coactivator activity"/>
    <property type="evidence" value="ECO:0007669"/>
    <property type="project" value="TreeGrafter"/>
</dbReference>
<dbReference type="InterPro" id="IPR041983">
    <property type="entry name" value="ADA2-like_ZZ"/>
</dbReference>
<sequence length="987" mass="111000">MAEYGLKATSDPSLQGYDTLELDGATSRHGHVDFVAQKNTHRTWDSLDNLSSSHMAQEPATESVSLMATDDAYRMNYTFGKLHGSAGEQPHGDTTFSTSHHSKGRPSTNPAFVFNANDEGATLDIENVKGRIKVDEGQEVYMSGCVAVEDDHGFAEDPGGEHTNCADHNNLLKDECSNQYMVNMEKDHDISVGTHVSSVMPPVEDRYLYADKGYTALTCDRAVIDADSTLRNDTMVSAVVAAGEDYMPCVPGKTDTRSVLAAAENDPDLALMKAYNGVSSLSVEQSNDGNSDGKMVYRESHMLTDGVDHTRLHGDQSNQHHLSSGLLNHNVPSQASDDSSSTTVETIYPSNELEKTTNNSDSGALTSHQDYSEPRSEDATCRIVPHDGVNNADRTQAACRNSNNDQPRGMDIDRTYSNTLNTVKQEMKNYVDETHKYCMWSLNPQTGDHEFDPGPLAVDFYCNVCQASLPLGTFRIRCVECVDFDLCIPCACKGAERNEHKNYHKYIPIAPHSFTLFGDWNADAELLLLEGISKFGFGNWNQVADMVNRRCTKNKSATECEHHYNEFYIHSPFSPFPDIRHMNTLITDEQTLERFQSFFSIVQKAHSFEKPRPADAPPIIDMDFNHIDIIPPAVNISDSTGPRLKFFQSFPGYNLYRDELDPEHNNDAESIIKDLEFEPWDTPAEVEFKLRMVEIYNCMLDDRICHKRILIHRFWNDYIMRENNLESMNQIEKAAYWRLTPLIRFQSETDHLNLTKLVVTRIELEKRLRLVATWKSFGLQTLADVESFGLHKFPSAYATSQNAHVHPITRDLLTNGFEDITKLEQFAEQQIVDLCSDLLITRGQMESMMTEIAKMTLDIPIPVAEDTTVFPTWDYCFRGGTLQPNVAEPLNPPPLQLNSLPDDYWHPRLVVEGKGPHELPTVDLDEACFSNTTASVVQQSQAFSGLNSCLYIAKYVPQNKSAVRKIAPKRRRNSLTSELTKGVSLRK</sequence>
<feature type="compositionally biased region" description="Basic and acidic residues" evidence="5">
    <location>
        <begin position="370"/>
        <end position="380"/>
    </location>
</feature>
<feature type="compositionally biased region" description="Polar residues" evidence="5">
    <location>
        <begin position="315"/>
        <end position="349"/>
    </location>
</feature>
<evidence type="ECO:0000259" key="7">
    <source>
        <dbReference type="PROSITE" id="PS50135"/>
    </source>
</evidence>
<dbReference type="GO" id="GO:0005634">
    <property type="term" value="C:nucleus"/>
    <property type="evidence" value="ECO:0007669"/>
    <property type="project" value="TreeGrafter"/>
</dbReference>
<dbReference type="InterPro" id="IPR055141">
    <property type="entry name" value="TADA2A_B-like_dom"/>
</dbReference>
<feature type="domain" description="Myb-like" evidence="6">
    <location>
        <begin position="518"/>
        <end position="568"/>
    </location>
</feature>
<protein>
    <submittedName>
        <fullName evidence="9">Transcrition adapter 2</fullName>
    </submittedName>
</protein>
<evidence type="ECO:0000256" key="5">
    <source>
        <dbReference type="SAM" id="MobiDB-lite"/>
    </source>
</evidence>
<evidence type="ECO:0000256" key="1">
    <source>
        <dbReference type="ARBA" id="ARBA00022723"/>
    </source>
</evidence>
<dbReference type="Gene3D" id="1.10.10.60">
    <property type="entry name" value="Homeodomain-like"/>
    <property type="match status" value="1"/>
</dbReference>
<dbReference type="InterPro" id="IPR043145">
    <property type="entry name" value="Znf_ZZ_sf"/>
</dbReference>
<evidence type="ECO:0000256" key="4">
    <source>
        <dbReference type="PROSITE-ProRule" id="PRU00228"/>
    </source>
</evidence>
<feature type="domain" description="SANT" evidence="8">
    <location>
        <begin position="515"/>
        <end position="572"/>
    </location>
</feature>
<dbReference type="SMART" id="SM00717">
    <property type="entry name" value="SANT"/>
    <property type="match status" value="1"/>
</dbReference>
<dbReference type="GO" id="GO:0006338">
    <property type="term" value="P:chromatin remodeling"/>
    <property type="evidence" value="ECO:0007669"/>
    <property type="project" value="TreeGrafter"/>
</dbReference>
<comment type="caution">
    <text evidence="9">The sequence shown here is derived from an EMBL/GenBank/DDBJ whole genome shotgun (WGS) entry which is preliminary data.</text>
</comment>
<keyword evidence="1" id="KW-0479">Metal-binding</keyword>
<dbReference type="OrthoDB" id="270417at2759"/>
<dbReference type="InterPro" id="IPR000433">
    <property type="entry name" value="Znf_ZZ"/>
</dbReference>
<keyword evidence="3" id="KW-0862">Zinc</keyword>
<dbReference type="EMBL" id="BLIY01000020">
    <property type="protein sequence ID" value="GFE55352.1"/>
    <property type="molecule type" value="Genomic_DNA"/>
</dbReference>
<evidence type="ECO:0000313" key="10">
    <source>
        <dbReference type="Proteomes" id="UP001057455"/>
    </source>
</evidence>
<proteinExistence type="predicted"/>
<dbReference type="GO" id="GO:0008270">
    <property type="term" value="F:zinc ion binding"/>
    <property type="evidence" value="ECO:0007669"/>
    <property type="project" value="UniProtKB-KW"/>
</dbReference>
<dbReference type="CDD" id="cd00167">
    <property type="entry name" value="SANT"/>
    <property type="match status" value="1"/>
</dbReference>
<feature type="region of interest" description="Disordered" evidence="5">
    <location>
        <begin position="308"/>
        <end position="415"/>
    </location>
</feature>
<keyword evidence="10" id="KW-1185">Reference proteome</keyword>
<dbReference type="Pfam" id="PF25299">
    <property type="entry name" value="ZZ_ADA2"/>
    <property type="match status" value="1"/>
</dbReference>
<dbReference type="SMART" id="SM00291">
    <property type="entry name" value="ZnF_ZZ"/>
    <property type="match status" value="1"/>
</dbReference>
<evidence type="ECO:0000256" key="2">
    <source>
        <dbReference type="ARBA" id="ARBA00022771"/>
    </source>
</evidence>
<dbReference type="PANTHER" id="PTHR12374">
    <property type="entry name" value="TRANSCRIPTIONAL ADAPTOR 2 ADA2 -RELATED"/>
    <property type="match status" value="1"/>
</dbReference>
<dbReference type="AlphaFoldDB" id="A0A9W5TEE9"/>
<dbReference type="Gene3D" id="3.30.60.90">
    <property type="match status" value="1"/>
</dbReference>
<feature type="region of interest" description="Disordered" evidence="5">
    <location>
        <begin position="967"/>
        <end position="987"/>
    </location>
</feature>
<dbReference type="GO" id="GO:0003682">
    <property type="term" value="F:chromatin binding"/>
    <property type="evidence" value="ECO:0007669"/>
    <property type="project" value="TreeGrafter"/>
</dbReference>
<dbReference type="SUPFAM" id="SSF46689">
    <property type="entry name" value="Homeodomain-like"/>
    <property type="match status" value="1"/>
</dbReference>
<evidence type="ECO:0000259" key="6">
    <source>
        <dbReference type="PROSITE" id="PS50090"/>
    </source>
</evidence>
<name>A0A9W5TEE9_BABOV</name>
<dbReference type="Pfam" id="PF22941">
    <property type="entry name" value="TADA2A-like_3rd"/>
    <property type="match status" value="1"/>
</dbReference>
<feature type="compositionally biased region" description="Polar residues" evidence="5">
    <location>
        <begin position="392"/>
        <end position="406"/>
    </location>
</feature>
<dbReference type="Proteomes" id="UP001057455">
    <property type="component" value="Unassembled WGS sequence"/>
</dbReference>
<feature type="compositionally biased region" description="Polar residues" evidence="5">
    <location>
        <begin position="356"/>
        <end position="369"/>
    </location>
</feature>
<dbReference type="GO" id="GO:0006357">
    <property type="term" value="P:regulation of transcription by RNA polymerase II"/>
    <property type="evidence" value="ECO:0007669"/>
    <property type="project" value="TreeGrafter"/>
</dbReference>
<dbReference type="InterPro" id="IPR017884">
    <property type="entry name" value="SANT_dom"/>
</dbReference>
<dbReference type="InterPro" id="IPR009057">
    <property type="entry name" value="Homeodomain-like_sf"/>
</dbReference>
<organism evidence="9 10">
    <name type="scientific">Babesia ovis</name>
    <dbReference type="NCBI Taxonomy" id="5869"/>
    <lineage>
        <taxon>Eukaryota</taxon>
        <taxon>Sar</taxon>
        <taxon>Alveolata</taxon>
        <taxon>Apicomplexa</taxon>
        <taxon>Aconoidasida</taxon>
        <taxon>Piroplasmida</taxon>
        <taxon>Babesiidae</taxon>
        <taxon>Babesia</taxon>
    </lineage>
</organism>
<dbReference type="CDD" id="cd02335">
    <property type="entry name" value="ZZ_ADA2"/>
    <property type="match status" value="1"/>
</dbReference>
<accession>A0A9W5TEE9</accession>
<reference evidence="9" key="1">
    <citation type="submission" date="2019-12" db="EMBL/GenBank/DDBJ databases">
        <title>Genome sequence of Babesia ovis.</title>
        <authorList>
            <person name="Yamagishi J."/>
            <person name="Sevinc F."/>
            <person name="Xuan X."/>
        </authorList>
    </citation>
    <scope>NUCLEOTIDE SEQUENCE</scope>
    <source>
        <strain evidence="9">Selcuk</strain>
    </source>
</reference>
<dbReference type="InterPro" id="IPR001005">
    <property type="entry name" value="SANT/Myb"/>
</dbReference>
<dbReference type="PROSITE" id="PS50135">
    <property type="entry name" value="ZF_ZZ_2"/>
    <property type="match status" value="1"/>
</dbReference>
<dbReference type="PROSITE" id="PS51293">
    <property type="entry name" value="SANT"/>
    <property type="match status" value="1"/>
</dbReference>
<dbReference type="SUPFAM" id="SSF57850">
    <property type="entry name" value="RING/U-box"/>
    <property type="match status" value="1"/>
</dbReference>
<keyword evidence="2 4" id="KW-0863">Zinc-finger</keyword>
<evidence type="ECO:0000256" key="3">
    <source>
        <dbReference type="ARBA" id="ARBA00022833"/>
    </source>
</evidence>